<keyword evidence="1" id="KW-1133">Transmembrane helix</keyword>
<feature type="transmembrane region" description="Helical" evidence="1">
    <location>
        <begin position="29"/>
        <end position="52"/>
    </location>
</feature>
<keyword evidence="1" id="KW-0472">Membrane</keyword>
<proteinExistence type="predicted"/>
<name>A0A137SPL8_9BACT</name>
<dbReference type="PATRIC" id="fig|28125.4.peg.2451"/>
<dbReference type="Proteomes" id="UP000070093">
    <property type="component" value="Unassembled WGS sequence"/>
</dbReference>
<organism evidence="2 3">
    <name type="scientific">Prevotella bivia</name>
    <dbReference type="NCBI Taxonomy" id="28125"/>
    <lineage>
        <taxon>Bacteria</taxon>
        <taxon>Pseudomonadati</taxon>
        <taxon>Bacteroidota</taxon>
        <taxon>Bacteroidia</taxon>
        <taxon>Bacteroidales</taxon>
        <taxon>Prevotellaceae</taxon>
        <taxon>Prevotella</taxon>
    </lineage>
</organism>
<evidence type="ECO:0000313" key="3">
    <source>
        <dbReference type="Proteomes" id="UP000070093"/>
    </source>
</evidence>
<accession>A0A137SPL8</accession>
<comment type="caution">
    <text evidence="2">The sequence shown here is derived from an EMBL/GenBank/DDBJ whole genome shotgun (WGS) entry which is preliminary data.</text>
</comment>
<dbReference type="EMBL" id="LTAG01000140">
    <property type="protein sequence ID" value="KXO14408.1"/>
    <property type="molecule type" value="Genomic_DNA"/>
</dbReference>
<evidence type="ECO:0000313" key="2">
    <source>
        <dbReference type="EMBL" id="KXO14408.1"/>
    </source>
</evidence>
<keyword evidence="1" id="KW-0812">Transmembrane</keyword>
<gene>
    <name evidence="2" type="ORF">HMPREF3202_02458</name>
</gene>
<sequence length="72" mass="8534">MIFYKKHLRLQYIKFFWGHNDLSKLRKGIVGLAGNAFYFLSVSLSIIVKAVAARKEYLFMQELTCFQRQPYP</sequence>
<evidence type="ECO:0000256" key="1">
    <source>
        <dbReference type="SAM" id="Phobius"/>
    </source>
</evidence>
<protein>
    <submittedName>
        <fullName evidence="2">Uncharacterized protein</fullName>
    </submittedName>
</protein>
<reference evidence="2 3" key="1">
    <citation type="submission" date="2016-02" db="EMBL/GenBank/DDBJ databases">
        <authorList>
            <person name="Wen L."/>
            <person name="He K."/>
            <person name="Yang H."/>
        </authorList>
    </citation>
    <scope>NUCLEOTIDE SEQUENCE [LARGE SCALE GENOMIC DNA]</scope>
    <source>
        <strain evidence="2 3">GED7880</strain>
    </source>
</reference>
<dbReference type="AlphaFoldDB" id="A0A137SPL8"/>